<dbReference type="EMBL" id="OZ034819">
    <property type="protein sequence ID" value="CAL1394320.1"/>
    <property type="molecule type" value="Genomic_DNA"/>
</dbReference>
<dbReference type="AlphaFoldDB" id="A0AAV2F7Y8"/>
<dbReference type="Proteomes" id="UP001497516">
    <property type="component" value="Chromosome 6"/>
</dbReference>
<feature type="region of interest" description="Disordered" evidence="1">
    <location>
        <begin position="165"/>
        <end position="261"/>
    </location>
</feature>
<reference evidence="2 3" key="1">
    <citation type="submission" date="2024-04" db="EMBL/GenBank/DDBJ databases">
        <authorList>
            <person name="Fracassetti M."/>
        </authorList>
    </citation>
    <scope>NUCLEOTIDE SEQUENCE [LARGE SCALE GENOMIC DNA]</scope>
</reference>
<evidence type="ECO:0000313" key="2">
    <source>
        <dbReference type="EMBL" id="CAL1394320.1"/>
    </source>
</evidence>
<feature type="compositionally biased region" description="Gly residues" evidence="1">
    <location>
        <begin position="169"/>
        <end position="196"/>
    </location>
</feature>
<feature type="compositionally biased region" description="Basic and acidic residues" evidence="1">
    <location>
        <begin position="274"/>
        <end position="289"/>
    </location>
</feature>
<feature type="region of interest" description="Disordered" evidence="1">
    <location>
        <begin position="1"/>
        <end position="150"/>
    </location>
</feature>
<name>A0AAV2F7Y8_9ROSI</name>
<organism evidence="2 3">
    <name type="scientific">Linum trigynum</name>
    <dbReference type="NCBI Taxonomy" id="586398"/>
    <lineage>
        <taxon>Eukaryota</taxon>
        <taxon>Viridiplantae</taxon>
        <taxon>Streptophyta</taxon>
        <taxon>Embryophyta</taxon>
        <taxon>Tracheophyta</taxon>
        <taxon>Spermatophyta</taxon>
        <taxon>Magnoliopsida</taxon>
        <taxon>eudicotyledons</taxon>
        <taxon>Gunneridae</taxon>
        <taxon>Pentapetalae</taxon>
        <taxon>rosids</taxon>
        <taxon>fabids</taxon>
        <taxon>Malpighiales</taxon>
        <taxon>Linaceae</taxon>
        <taxon>Linum</taxon>
    </lineage>
</organism>
<keyword evidence="3" id="KW-1185">Reference proteome</keyword>
<proteinExistence type="predicted"/>
<feature type="compositionally biased region" description="Polar residues" evidence="1">
    <location>
        <begin position="1"/>
        <end position="11"/>
    </location>
</feature>
<gene>
    <name evidence="2" type="ORF">LTRI10_LOCUS34830</name>
</gene>
<accession>A0AAV2F7Y8</accession>
<feature type="compositionally biased region" description="Basic and acidic residues" evidence="1">
    <location>
        <begin position="72"/>
        <end position="83"/>
    </location>
</feature>
<feature type="region of interest" description="Disordered" evidence="1">
    <location>
        <begin position="274"/>
        <end position="320"/>
    </location>
</feature>
<protein>
    <submittedName>
        <fullName evidence="2">Uncharacterized protein</fullName>
    </submittedName>
</protein>
<evidence type="ECO:0000313" key="3">
    <source>
        <dbReference type="Proteomes" id="UP001497516"/>
    </source>
</evidence>
<feature type="compositionally biased region" description="Polar residues" evidence="1">
    <location>
        <begin position="230"/>
        <end position="242"/>
    </location>
</feature>
<feature type="compositionally biased region" description="Basic and acidic residues" evidence="1">
    <location>
        <begin position="21"/>
        <end position="35"/>
    </location>
</feature>
<evidence type="ECO:0000256" key="1">
    <source>
        <dbReference type="SAM" id="MobiDB-lite"/>
    </source>
</evidence>
<sequence length="320" mass="32986">MQKTVWVNPVTQGKRKGTGGYDRDVRMKDKEEEGGSNRGVVLALPASEKSAGARPEKQQGKEATPSGQGKGAKAEVPRGEIRVSKAGAEGVRGKGKAMDRDEQVGRQGVGDLKAGNGSKEGMGKQVVDPSQGKVKSEPKPAAGGHGFPSRPKVIFKVRGAVLKKESGEGKGVGGMQVAGGAKGTGKEGNQGLGSMGGKKEGLAMEAGVIGEGTTKQADGAVARESGNKGLPTSSESSPSGQQVAFRMTAPSEEEMGDRKRSADLVEDLAKDPTPVKKLCLDDPVEEARPLETPTGEESAGNIGESVQVEEAGLERPHVAK</sequence>